<comment type="caution">
    <text evidence="1">The sequence shown here is derived from an EMBL/GenBank/DDBJ whole genome shotgun (WGS) entry which is preliminary data.</text>
</comment>
<gene>
    <name evidence="1" type="ORF">D3876_11995</name>
</gene>
<keyword evidence="2" id="KW-1185">Reference proteome</keyword>
<accession>A0A418WLL9</accession>
<evidence type="ECO:0000313" key="2">
    <source>
        <dbReference type="Proteomes" id="UP000286100"/>
    </source>
</evidence>
<reference evidence="1 2" key="1">
    <citation type="submission" date="2018-09" db="EMBL/GenBank/DDBJ databases">
        <authorList>
            <person name="Zhu H."/>
        </authorList>
    </citation>
    <scope>NUCLEOTIDE SEQUENCE [LARGE SCALE GENOMIC DNA]</scope>
    <source>
        <strain evidence="1 2">K2R01-6</strain>
    </source>
</reference>
<dbReference type="RefSeq" id="WP_119762466.1">
    <property type="nucleotide sequence ID" value="NZ_QYUM01000003.1"/>
</dbReference>
<dbReference type="OrthoDB" id="7282816at2"/>
<dbReference type="EMBL" id="QYUM01000003">
    <property type="protein sequence ID" value="RJF90890.1"/>
    <property type="molecule type" value="Genomic_DNA"/>
</dbReference>
<protein>
    <submittedName>
        <fullName evidence="1">Uncharacterized protein</fullName>
    </submittedName>
</protein>
<name>A0A418WLL9_9SPHN</name>
<dbReference type="Proteomes" id="UP000286100">
    <property type="component" value="Unassembled WGS sequence"/>
</dbReference>
<proteinExistence type="predicted"/>
<sequence length="203" mass="22771">MPTSPTAIDEDDGLADLLAFDPVPMERRRRSGWNADRQRAFIVALAHYGVVADAARAVGMSARSAYQLRLKLGADSFDDAWARAQEEAVRDRKAELLDRSLNGDLVGVIRGGQLVGVRRELALGKQLRVFTALGRERDTRATRAMAAYDRQWRRNCTASRQAIERADRDAAAEADARRRTTERWLAEAEEKLQAARRPRVRGL</sequence>
<evidence type="ECO:0000313" key="1">
    <source>
        <dbReference type="EMBL" id="RJF90890.1"/>
    </source>
</evidence>
<organism evidence="1 2">
    <name type="scientific">Sphingomonas cavernae</name>
    <dbReference type="NCBI Taxonomy" id="2320861"/>
    <lineage>
        <taxon>Bacteria</taxon>
        <taxon>Pseudomonadati</taxon>
        <taxon>Pseudomonadota</taxon>
        <taxon>Alphaproteobacteria</taxon>
        <taxon>Sphingomonadales</taxon>
        <taxon>Sphingomonadaceae</taxon>
        <taxon>Sphingomonas</taxon>
    </lineage>
</organism>
<dbReference type="AlphaFoldDB" id="A0A418WLL9"/>